<dbReference type="SMART" id="SM01111">
    <property type="entry name" value="CVNH"/>
    <property type="match status" value="1"/>
</dbReference>
<protein>
    <recommendedName>
        <fullName evidence="2">Cyanovirin-N domain-containing protein</fullName>
    </recommendedName>
</protein>
<feature type="signal peptide" evidence="1">
    <location>
        <begin position="1"/>
        <end position="18"/>
    </location>
</feature>
<dbReference type="EMBL" id="CAJVNV010000011">
    <property type="protein sequence ID" value="CAG7949560.1"/>
    <property type="molecule type" value="Genomic_DNA"/>
</dbReference>
<dbReference type="Proteomes" id="UP001153461">
    <property type="component" value="Unassembled WGS sequence"/>
</dbReference>
<keyword evidence="1" id="KW-0732">Signal</keyword>
<dbReference type="InterPro" id="IPR036673">
    <property type="entry name" value="Cyanovirin-N_sf"/>
</dbReference>
<dbReference type="AlphaFoldDB" id="A0A9W4H9B1"/>
<sequence>MLFLKALGLLPFIAMALAGPSKFADTCQDIDGEGTTLRAQCQERENGQLKWSTLDLNRCIKNNKGNLKCGKNGNYSGSCINCTLRGTAEFSCQCRNSEDDHRHVATTLDLSKSILAGNAHVIFWKRLTHWLQDKCISNDHGELRC</sequence>
<dbReference type="OrthoDB" id="4150765at2759"/>
<dbReference type="InterPro" id="IPR011058">
    <property type="entry name" value="Cyanovirin-N"/>
</dbReference>
<feature type="chain" id="PRO_5040845957" description="Cyanovirin-N domain-containing protein" evidence="1">
    <location>
        <begin position="19"/>
        <end position="145"/>
    </location>
</feature>
<dbReference type="Pfam" id="PF08881">
    <property type="entry name" value="CVNH"/>
    <property type="match status" value="1"/>
</dbReference>
<reference evidence="3" key="1">
    <citation type="submission" date="2021-07" db="EMBL/GenBank/DDBJ databases">
        <authorList>
            <person name="Branca A.L. A."/>
        </authorList>
    </citation>
    <scope>NUCLEOTIDE SEQUENCE</scope>
</reference>
<dbReference type="SUPFAM" id="SSF51322">
    <property type="entry name" value="Cyanovirin-N"/>
    <property type="match status" value="1"/>
</dbReference>
<evidence type="ECO:0000313" key="4">
    <source>
        <dbReference type="Proteomes" id="UP001153461"/>
    </source>
</evidence>
<evidence type="ECO:0000256" key="1">
    <source>
        <dbReference type="SAM" id="SignalP"/>
    </source>
</evidence>
<comment type="caution">
    <text evidence="3">The sequence shown here is derived from an EMBL/GenBank/DDBJ whole genome shotgun (WGS) entry which is preliminary data.</text>
</comment>
<proteinExistence type="predicted"/>
<name>A0A9W4H9B1_PENNA</name>
<gene>
    <name evidence="3" type="ORF">PNAL_LOCUS452</name>
</gene>
<dbReference type="Gene3D" id="2.30.60.10">
    <property type="entry name" value="Cyanovirin-N"/>
    <property type="match status" value="1"/>
</dbReference>
<evidence type="ECO:0000259" key="2">
    <source>
        <dbReference type="SMART" id="SM01111"/>
    </source>
</evidence>
<organism evidence="3 4">
    <name type="scientific">Penicillium nalgiovense</name>
    <dbReference type="NCBI Taxonomy" id="60175"/>
    <lineage>
        <taxon>Eukaryota</taxon>
        <taxon>Fungi</taxon>
        <taxon>Dikarya</taxon>
        <taxon>Ascomycota</taxon>
        <taxon>Pezizomycotina</taxon>
        <taxon>Eurotiomycetes</taxon>
        <taxon>Eurotiomycetidae</taxon>
        <taxon>Eurotiales</taxon>
        <taxon>Aspergillaceae</taxon>
        <taxon>Penicillium</taxon>
    </lineage>
</organism>
<accession>A0A9W4H9B1</accession>
<feature type="domain" description="Cyanovirin-N" evidence="2">
    <location>
        <begin position="22"/>
        <end position="123"/>
    </location>
</feature>
<evidence type="ECO:0000313" key="3">
    <source>
        <dbReference type="EMBL" id="CAG7949560.1"/>
    </source>
</evidence>